<dbReference type="Pfam" id="PF23867">
    <property type="entry name" value="Mmc1_N"/>
    <property type="match status" value="1"/>
</dbReference>
<proteinExistence type="predicted"/>
<keyword evidence="2" id="KW-1133">Transmembrane helix</keyword>
<evidence type="ECO:0000313" key="5">
    <source>
        <dbReference type="EMBL" id="KAK4501123.1"/>
    </source>
</evidence>
<evidence type="ECO:0000256" key="1">
    <source>
        <dbReference type="SAM" id="MobiDB-lite"/>
    </source>
</evidence>
<dbReference type="Pfam" id="PF23868">
    <property type="entry name" value="Mmc1_C"/>
    <property type="match status" value="1"/>
</dbReference>
<dbReference type="InterPro" id="IPR056196">
    <property type="entry name" value="Mmc1_C"/>
</dbReference>
<feature type="transmembrane region" description="Helical" evidence="2">
    <location>
        <begin position="685"/>
        <end position="704"/>
    </location>
</feature>
<dbReference type="InterPro" id="IPR058654">
    <property type="entry name" value="Mok11-14/Ags1-like_TM"/>
</dbReference>
<dbReference type="EMBL" id="JAXOVC010000005">
    <property type="protein sequence ID" value="KAK4501123.1"/>
    <property type="molecule type" value="Genomic_DNA"/>
</dbReference>
<gene>
    <name evidence="5" type="ORF">PRZ48_006929</name>
</gene>
<keyword evidence="2" id="KW-0812">Transmembrane</keyword>
<protein>
    <submittedName>
        <fullName evidence="5">Uncharacterized protein</fullName>
    </submittedName>
</protein>
<accession>A0ABR0EIV0</accession>
<comment type="caution">
    <text evidence="5">The sequence shown here is derived from an EMBL/GenBank/DDBJ whole genome shotgun (WGS) entry which is preliminary data.</text>
</comment>
<keyword evidence="2" id="KW-0472">Membrane</keyword>
<evidence type="ECO:0000259" key="3">
    <source>
        <dbReference type="Pfam" id="PF23868"/>
    </source>
</evidence>
<evidence type="ECO:0000313" key="6">
    <source>
        <dbReference type="Proteomes" id="UP001305779"/>
    </source>
</evidence>
<dbReference type="Pfam" id="PF26127">
    <property type="entry name" value="12TM_Mok13"/>
    <property type="match status" value="1"/>
</dbReference>
<feature type="transmembrane region" description="Helical" evidence="2">
    <location>
        <begin position="16"/>
        <end position="37"/>
    </location>
</feature>
<dbReference type="Proteomes" id="UP001305779">
    <property type="component" value="Unassembled WGS sequence"/>
</dbReference>
<organism evidence="5 6">
    <name type="scientific">Zasmidium cellare</name>
    <name type="common">Wine cellar mold</name>
    <name type="synonym">Racodium cellare</name>
    <dbReference type="NCBI Taxonomy" id="395010"/>
    <lineage>
        <taxon>Eukaryota</taxon>
        <taxon>Fungi</taxon>
        <taxon>Dikarya</taxon>
        <taxon>Ascomycota</taxon>
        <taxon>Pezizomycotina</taxon>
        <taxon>Dothideomycetes</taxon>
        <taxon>Dothideomycetidae</taxon>
        <taxon>Mycosphaerellales</taxon>
        <taxon>Mycosphaerellaceae</taxon>
        <taxon>Zasmidium</taxon>
    </lineage>
</organism>
<dbReference type="PANTHER" id="PTHR38644:SF1">
    <property type="entry name" value="EXPRESSED PROTEIN"/>
    <property type="match status" value="1"/>
</dbReference>
<evidence type="ECO:0000256" key="2">
    <source>
        <dbReference type="SAM" id="Phobius"/>
    </source>
</evidence>
<sequence>MGWRPYAERSSIEGRLALAWTLDAVQGVGIGMILLFTLTREHVAFTIIMCQVIGSATTILARAVAPNKIGPGPISPDISQGLSALGEAWFWVALLPKEPYVCPSCLLKESGPSQTGAKPFRRFTSQRRTPDSTDRQRHHGLKAVKPRRYASNSALASSTAVNAPSTVPFELRELHQHLQLLQDKANVYVDLSRLQLALRSLESDDPIIRIAFLGLGSNGVQSARRLARLLLSDELGDEAEWEQYLLDPRDGRSVLLRYGEQSEENGVQPANSPLVKEMRIPSARLKAWNVEILITGFNASGYTTSNSADSATELEESILVPPITMPNSTGGRVGFVRYPVHKALIVSEGVTGAVELGKLPSALADDRLISAALNLPLRAKADEDDTSLKAISIDLAEPALEALRRDYRANGALYSSQWQQSNLASVANWLSKASEPSSDGHSLKPAVDALLTSVLSRSLDLVATAKEQAKTASDTVSESKRTSLQSTISSWSEEAHRDLQLNLNTALTSQAWRRTAWWRLFWRIDEVSMSTSDVLRRGWLVDAEQSLACLSGRILEAGLASEDDLKKGSAGNIEDAKLLPGVSKEEFDTYKADNAPSAAPQKIESLANLMEFPVKVARMKEQSGLDVFFDPPWPQTIHLAREQMLHQLVPSMHLKAQGLLLTSLSTIGGSGALAGWLWVASGGVAFYEAGAIAALGLVWALRRLQTKWGAERQKFADTAKEDARGVLAEVEGKLRRLVAEGGRVAIREEDEKEWAEARNAVEACQRALKKAAKGDSTSA</sequence>
<dbReference type="PANTHER" id="PTHR38644">
    <property type="entry name" value="EXPRESSED PROTEIN"/>
    <property type="match status" value="1"/>
</dbReference>
<feature type="region of interest" description="Disordered" evidence="1">
    <location>
        <begin position="111"/>
        <end position="143"/>
    </location>
</feature>
<evidence type="ECO:0000259" key="4">
    <source>
        <dbReference type="Pfam" id="PF26127"/>
    </source>
</evidence>
<name>A0ABR0EIV0_ZASCE</name>
<reference evidence="5 6" key="1">
    <citation type="journal article" date="2023" name="G3 (Bethesda)">
        <title>A chromosome-level genome assembly of Zasmidium syzygii isolated from banana leaves.</title>
        <authorList>
            <person name="van Westerhoven A.C."/>
            <person name="Mehrabi R."/>
            <person name="Talebi R."/>
            <person name="Steentjes M.B.F."/>
            <person name="Corcolon B."/>
            <person name="Chong P.A."/>
            <person name="Kema G.H.J."/>
            <person name="Seidl M.F."/>
        </authorList>
    </citation>
    <scope>NUCLEOTIDE SEQUENCE [LARGE SCALE GENOMIC DNA]</scope>
    <source>
        <strain evidence="5 6">P124</strain>
    </source>
</reference>
<feature type="domain" description="Mmc1 C-terminal" evidence="3">
    <location>
        <begin position="485"/>
        <end position="724"/>
    </location>
</feature>
<feature type="domain" description="Cell wall alpha-1,3-glucan synthase Mok11-14/Ags1-like transmembrane" evidence="4">
    <location>
        <begin position="21"/>
        <end position="95"/>
    </location>
</feature>
<keyword evidence="6" id="KW-1185">Reference proteome</keyword>